<dbReference type="Proteomes" id="UP000481037">
    <property type="component" value="Unassembled WGS sequence"/>
</dbReference>
<keyword evidence="4" id="KW-0804">Transcription</keyword>
<dbReference type="InterPro" id="IPR005119">
    <property type="entry name" value="LysR_subst-bd"/>
</dbReference>
<dbReference type="GO" id="GO:0003677">
    <property type="term" value="F:DNA binding"/>
    <property type="evidence" value="ECO:0007669"/>
    <property type="project" value="UniProtKB-KW"/>
</dbReference>
<sequence length="298" mass="33027">MEFRQLRYFLAVADYLQFTEAAAHLGMAQPPLSQQILKLEREVGTRLFIRHPRRVELTAAGLLFRERARRILGEAELALNEVKQAARGVVGRLALGFAASTVFHPRVPELLQCYRARYPDVVMRCEESNSVALMDKLLDGQIDAAIVRLPLACHDLHMTQLAKEEILGVLPASHPLHRRRKIALSALAADNFVLPPRSLGPELYDTILEACREAGFTPTLGLESPQLSSTTNLVAAGFGVSLIPESLRQVQGKGVSYHALEGTPLETSIALLTRPREQTATINNLMQLTRELNRSQQA</sequence>
<dbReference type="PANTHER" id="PTHR30346:SF30">
    <property type="entry name" value="SMALL NEUTRAL PROTEASE REGULATORY PROTEIN"/>
    <property type="match status" value="1"/>
</dbReference>
<evidence type="ECO:0000259" key="5">
    <source>
        <dbReference type="PROSITE" id="PS50931"/>
    </source>
</evidence>
<evidence type="ECO:0000313" key="6">
    <source>
        <dbReference type="EMBL" id="MRX08464.1"/>
    </source>
</evidence>
<proteinExistence type="inferred from homology"/>
<gene>
    <name evidence="6" type="ORF">GJ697_11510</name>
</gene>
<comment type="similarity">
    <text evidence="1">Belongs to the LysR transcriptional regulatory family.</text>
</comment>
<name>A0A6L5QFC7_9BURK</name>
<dbReference type="Gene3D" id="3.40.190.10">
    <property type="entry name" value="Periplasmic binding protein-like II"/>
    <property type="match status" value="2"/>
</dbReference>
<dbReference type="EMBL" id="WKJM01000008">
    <property type="protein sequence ID" value="MRX08464.1"/>
    <property type="molecule type" value="Genomic_DNA"/>
</dbReference>
<feature type="domain" description="HTH lysR-type" evidence="5">
    <location>
        <begin position="1"/>
        <end position="58"/>
    </location>
</feature>
<keyword evidence="3" id="KW-0238">DNA-binding</keyword>
<dbReference type="GO" id="GO:0032993">
    <property type="term" value="C:protein-DNA complex"/>
    <property type="evidence" value="ECO:0007669"/>
    <property type="project" value="TreeGrafter"/>
</dbReference>
<dbReference type="Pfam" id="PF03466">
    <property type="entry name" value="LysR_substrate"/>
    <property type="match status" value="1"/>
</dbReference>
<keyword evidence="7" id="KW-1185">Reference proteome</keyword>
<dbReference type="InterPro" id="IPR000847">
    <property type="entry name" value="LysR_HTH_N"/>
</dbReference>
<dbReference type="PRINTS" id="PR00039">
    <property type="entry name" value="HTHLYSR"/>
</dbReference>
<dbReference type="InterPro" id="IPR036390">
    <property type="entry name" value="WH_DNA-bd_sf"/>
</dbReference>
<comment type="caution">
    <text evidence="6">The sequence shown here is derived from an EMBL/GenBank/DDBJ whole genome shotgun (WGS) entry which is preliminary data.</text>
</comment>
<dbReference type="AlphaFoldDB" id="A0A6L5QFC7"/>
<dbReference type="RefSeq" id="WP_154365170.1">
    <property type="nucleotide sequence ID" value="NZ_WKJM01000008.1"/>
</dbReference>
<evidence type="ECO:0000256" key="2">
    <source>
        <dbReference type="ARBA" id="ARBA00023015"/>
    </source>
</evidence>
<protein>
    <submittedName>
        <fullName evidence="6">LysR family transcriptional regulator</fullName>
    </submittedName>
</protein>
<dbReference type="CDD" id="cd08451">
    <property type="entry name" value="PBP2_BudR"/>
    <property type="match status" value="1"/>
</dbReference>
<dbReference type="PANTHER" id="PTHR30346">
    <property type="entry name" value="TRANSCRIPTIONAL DUAL REGULATOR HCAR-RELATED"/>
    <property type="match status" value="1"/>
</dbReference>
<dbReference type="Pfam" id="PF00126">
    <property type="entry name" value="HTH_1"/>
    <property type="match status" value="1"/>
</dbReference>
<dbReference type="Gene3D" id="1.10.10.10">
    <property type="entry name" value="Winged helix-like DNA-binding domain superfamily/Winged helix DNA-binding domain"/>
    <property type="match status" value="1"/>
</dbReference>
<evidence type="ECO:0000256" key="4">
    <source>
        <dbReference type="ARBA" id="ARBA00023163"/>
    </source>
</evidence>
<keyword evidence="2" id="KW-0805">Transcription regulation</keyword>
<dbReference type="PROSITE" id="PS50931">
    <property type="entry name" value="HTH_LYSR"/>
    <property type="match status" value="1"/>
</dbReference>
<accession>A0A6L5QFC7</accession>
<dbReference type="InterPro" id="IPR036388">
    <property type="entry name" value="WH-like_DNA-bd_sf"/>
</dbReference>
<evidence type="ECO:0000313" key="7">
    <source>
        <dbReference type="Proteomes" id="UP000481037"/>
    </source>
</evidence>
<dbReference type="GO" id="GO:0003700">
    <property type="term" value="F:DNA-binding transcription factor activity"/>
    <property type="evidence" value="ECO:0007669"/>
    <property type="project" value="InterPro"/>
</dbReference>
<reference evidence="6 7" key="1">
    <citation type="submission" date="2019-11" db="EMBL/GenBank/DDBJ databases">
        <title>Novel species isolated from a subtropical stream in China.</title>
        <authorList>
            <person name="Lu H."/>
        </authorList>
    </citation>
    <scope>NUCLEOTIDE SEQUENCE [LARGE SCALE GENOMIC DNA]</scope>
    <source>
        <strain evidence="6 7">FT25W</strain>
    </source>
</reference>
<organism evidence="6 7">
    <name type="scientific">Duganella alba</name>
    <dbReference type="NCBI Taxonomy" id="2666081"/>
    <lineage>
        <taxon>Bacteria</taxon>
        <taxon>Pseudomonadati</taxon>
        <taxon>Pseudomonadota</taxon>
        <taxon>Betaproteobacteria</taxon>
        <taxon>Burkholderiales</taxon>
        <taxon>Oxalobacteraceae</taxon>
        <taxon>Telluria group</taxon>
        <taxon>Duganella</taxon>
    </lineage>
</organism>
<dbReference type="SUPFAM" id="SSF46785">
    <property type="entry name" value="Winged helix' DNA-binding domain"/>
    <property type="match status" value="1"/>
</dbReference>
<evidence type="ECO:0000256" key="1">
    <source>
        <dbReference type="ARBA" id="ARBA00009437"/>
    </source>
</evidence>
<dbReference type="SUPFAM" id="SSF53850">
    <property type="entry name" value="Periplasmic binding protein-like II"/>
    <property type="match status" value="1"/>
</dbReference>
<dbReference type="InterPro" id="IPR037410">
    <property type="entry name" value="BudR_PBP2"/>
</dbReference>
<dbReference type="FunFam" id="1.10.10.10:FF:000001">
    <property type="entry name" value="LysR family transcriptional regulator"/>
    <property type="match status" value="1"/>
</dbReference>
<evidence type="ECO:0000256" key="3">
    <source>
        <dbReference type="ARBA" id="ARBA00023125"/>
    </source>
</evidence>